<accession>A0A225AN73</accession>
<name>A0A225AN73_TALAT</name>
<organism evidence="1 2">
    <name type="scientific">Talaromyces atroroseus</name>
    <dbReference type="NCBI Taxonomy" id="1441469"/>
    <lineage>
        <taxon>Eukaryota</taxon>
        <taxon>Fungi</taxon>
        <taxon>Dikarya</taxon>
        <taxon>Ascomycota</taxon>
        <taxon>Pezizomycotina</taxon>
        <taxon>Eurotiomycetes</taxon>
        <taxon>Eurotiomycetidae</taxon>
        <taxon>Eurotiales</taxon>
        <taxon>Trichocomaceae</taxon>
        <taxon>Talaromyces</taxon>
        <taxon>Talaromyces sect. Trachyspermi</taxon>
    </lineage>
</organism>
<keyword evidence="2" id="KW-1185">Reference proteome</keyword>
<protein>
    <submittedName>
        <fullName evidence="1">Uncharacterized protein</fullName>
    </submittedName>
</protein>
<evidence type="ECO:0000313" key="1">
    <source>
        <dbReference type="EMBL" id="OKL58738.1"/>
    </source>
</evidence>
<dbReference type="AlphaFoldDB" id="A0A225AN73"/>
<sequence>MEDQAQGQIERILDHSLDNLSAEDVMELRRTSERSPVLDKVSPAEYLNWLDKVGDDIRGAEYDAQNACIVLKGCPGWMHEAAADVVREVFYQIRDRLSAATGSDYILTGSTDCLLVDKYDGSIKQADASLMEFEAEWPVVVLEVGINETTEKLCGNANRWLNGSDGDTKLVILINVQEIGHKALRRHILDWYGSKNIRLHGSFELSVDLWYSDGVGQCILNKAAFSRDNLIDLMIINDVPIDTPSPGCQLGIWRWHLSLKTALFVLFSPELRLPGLKRLLLA</sequence>
<dbReference type="EMBL" id="LFMY01000009">
    <property type="protein sequence ID" value="OKL58738.1"/>
    <property type="molecule type" value="Genomic_DNA"/>
</dbReference>
<evidence type="ECO:0000313" key="2">
    <source>
        <dbReference type="Proteomes" id="UP000214365"/>
    </source>
</evidence>
<comment type="caution">
    <text evidence="1">The sequence shown here is derived from an EMBL/GenBank/DDBJ whole genome shotgun (WGS) entry which is preliminary data.</text>
</comment>
<dbReference type="RefSeq" id="XP_020118859.1">
    <property type="nucleotide sequence ID" value="XM_020268483.1"/>
</dbReference>
<dbReference type="GeneID" id="31005943"/>
<gene>
    <name evidence="1" type="ORF">UA08_06187</name>
</gene>
<reference evidence="1 2" key="1">
    <citation type="submission" date="2015-06" db="EMBL/GenBank/DDBJ databases">
        <title>Talaromyces atroroseus IBT 11181 draft genome.</title>
        <authorList>
            <person name="Rasmussen K.B."/>
            <person name="Rasmussen S."/>
            <person name="Petersen B."/>
            <person name="Sicheritz-Ponten T."/>
            <person name="Mortensen U.H."/>
            <person name="Thrane U."/>
        </authorList>
    </citation>
    <scope>NUCLEOTIDE SEQUENCE [LARGE SCALE GENOMIC DNA]</scope>
    <source>
        <strain evidence="1 2">IBT 11181</strain>
    </source>
</reference>
<proteinExistence type="predicted"/>
<dbReference type="OrthoDB" id="4406347at2759"/>
<dbReference type="Proteomes" id="UP000214365">
    <property type="component" value="Unassembled WGS sequence"/>
</dbReference>